<accession>A0A0K0XZA9</accession>
<evidence type="ECO:0000313" key="4">
    <source>
        <dbReference type="EMBL" id="AKS43005.1"/>
    </source>
</evidence>
<gene>
    <name evidence="4" type="ORF">WM2015_2647</name>
</gene>
<dbReference type="RefSeq" id="WP_082169750.1">
    <property type="nucleotide sequence ID" value="NZ_CP012154.1"/>
</dbReference>
<evidence type="ECO:0000259" key="3">
    <source>
        <dbReference type="Pfam" id="PF01841"/>
    </source>
</evidence>
<organism evidence="4 5">
    <name type="scientific">Wenzhouxiangella marina</name>
    <dbReference type="NCBI Taxonomy" id="1579979"/>
    <lineage>
        <taxon>Bacteria</taxon>
        <taxon>Pseudomonadati</taxon>
        <taxon>Pseudomonadota</taxon>
        <taxon>Gammaproteobacteria</taxon>
        <taxon>Chromatiales</taxon>
        <taxon>Wenzhouxiangellaceae</taxon>
        <taxon>Wenzhouxiangella</taxon>
    </lineage>
</organism>
<dbReference type="STRING" id="1579979.WM2015_2647"/>
<dbReference type="PANTHER" id="PTHR45586">
    <property type="entry name" value="TPR REPEAT-CONTAINING PROTEIN PA4667"/>
    <property type="match status" value="1"/>
</dbReference>
<keyword evidence="2" id="KW-0802">TPR repeat</keyword>
<dbReference type="InterPro" id="IPR038765">
    <property type="entry name" value="Papain-like_cys_pep_sf"/>
</dbReference>
<dbReference type="Proteomes" id="UP000066624">
    <property type="component" value="Chromosome"/>
</dbReference>
<dbReference type="SUPFAM" id="SSF48452">
    <property type="entry name" value="TPR-like"/>
    <property type="match status" value="1"/>
</dbReference>
<dbReference type="InterPro" id="IPR013105">
    <property type="entry name" value="TPR_2"/>
</dbReference>
<evidence type="ECO:0000313" key="5">
    <source>
        <dbReference type="Proteomes" id="UP000066624"/>
    </source>
</evidence>
<evidence type="ECO:0000256" key="2">
    <source>
        <dbReference type="ARBA" id="ARBA00022803"/>
    </source>
</evidence>
<protein>
    <recommendedName>
        <fullName evidence="3">Transglutaminase-like domain-containing protein</fullName>
    </recommendedName>
</protein>
<dbReference type="SMART" id="SM00028">
    <property type="entry name" value="TPR"/>
    <property type="match status" value="5"/>
</dbReference>
<dbReference type="Gene3D" id="1.25.40.10">
    <property type="entry name" value="Tetratricopeptide repeat domain"/>
    <property type="match status" value="1"/>
</dbReference>
<keyword evidence="5" id="KW-1185">Reference proteome</keyword>
<dbReference type="Pfam" id="PF13432">
    <property type="entry name" value="TPR_16"/>
    <property type="match status" value="1"/>
</dbReference>
<feature type="domain" description="Transglutaminase-like" evidence="3">
    <location>
        <begin position="44"/>
        <end position="113"/>
    </location>
</feature>
<dbReference type="Pfam" id="PF01841">
    <property type="entry name" value="Transglut_core"/>
    <property type="match status" value="1"/>
</dbReference>
<dbReference type="KEGG" id="wma:WM2015_2647"/>
<sequence>MKRIVCPLLMLCLLLGLARTSLAASPPSADEILRLPPEMVERLQTEIAGVALSPERRVDLLVEFISEQGGFGFQYQASPTFSVRETVFQARGNCLSFTLLFISAARALGIEAHAREVRVPLAWRQDEDLIFDVGHVNVGVETPGSRKTVDFDPDFLRSQRLASPYRGRRVSDERMLAHFYNNRAAELLGEARIELAAEWVAQAIALDPGFAPAYNTAGVIERRLGRPERARAQFQRALELAEDPAPTLFNLVLLERSQGRPRAAEDHARHLTGLRPSDPWFQWALGRFYEDLSELDRARRFHLRAIELNDDEPRFHRSLARVLYELGQEAEAARALARAAGLDASSEASRQQASLDKHKGPD</sequence>
<proteinExistence type="predicted"/>
<keyword evidence="1" id="KW-0677">Repeat</keyword>
<dbReference type="Pfam" id="PF07719">
    <property type="entry name" value="TPR_2"/>
    <property type="match status" value="1"/>
</dbReference>
<dbReference type="InterPro" id="IPR011990">
    <property type="entry name" value="TPR-like_helical_dom_sf"/>
</dbReference>
<dbReference type="PATRIC" id="fig|1579979.3.peg.2704"/>
<dbReference type="SUPFAM" id="SSF54001">
    <property type="entry name" value="Cysteine proteinases"/>
    <property type="match status" value="1"/>
</dbReference>
<dbReference type="PANTHER" id="PTHR45586:SF1">
    <property type="entry name" value="LIPOPOLYSACCHARIDE ASSEMBLY PROTEIN B"/>
    <property type="match status" value="1"/>
</dbReference>
<dbReference type="OrthoDB" id="5801251at2"/>
<dbReference type="EMBL" id="CP012154">
    <property type="protein sequence ID" value="AKS43005.1"/>
    <property type="molecule type" value="Genomic_DNA"/>
</dbReference>
<dbReference type="InterPro" id="IPR019734">
    <property type="entry name" value="TPR_rpt"/>
</dbReference>
<evidence type="ECO:0000256" key="1">
    <source>
        <dbReference type="ARBA" id="ARBA00022737"/>
    </source>
</evidence>
<dbReference type="InterPro" id="IPR051012">
    <property type="entry name" value="CellSynth/LPSAsmb/PSIAsmb"/>
</dbReference>
<dbReference type="InterPro" id="IPR002931">
    <property type="entry name" value="Transglutaminase-like"/>
</dbReference>
<reference evidence="4 5" key="1">
    <citation type="submission" date="2015-07" db="EMBL/GenBank/DDBJ databases">
        <authorList>
            <person name="Noorani M."/>
        </authorList>
    </citation>
    <scope>NUCLEOTIDE SEQUENCE [LARGE SCALE GENOMIC DNA]</scope>
    <source>
        <strain evidence="4 5">KCTC 42284</strain>
    </source>
</reference>
<dbReference type="PROSITE" id="PS50005">
    <property type="entry name" value="TPR"/>
    <property type="match status" value="1"/>
</dbReference>
<name>A0A0K0XZA9_9GAMM</name>
<dbReference type="AlphaFoldDB" id="A0A0K0XZA9"/>